<keyword evidence="1 3" id="KW-0853">WD repeat</keyword>
<reference evidence="5" key="1">
    <citation type="journal article" date="2020" name="Stud. Mycol.">
        <title>101 Dothideomycetes genomes: a test case for predicting lifestyles and emergence of pathogens.</title>
        <authorList>
            <person name="Haridas S."/>
            <person name="Albert R."/>
            <person name="Binder M."/>
            <person name="Bloem J."/>
            <person name="Labutti K."/>
            <person name="Salamov A."/>
            <person name="Andreopoulos B."/>
            <person name="Baker S."/>
            <person name="Barry K."/>
            <person name="Bills G."/>
            <person name="Bluhm B."/>
            <person name="Cannon C."/>
            <person name="Castanera R."/>
            <person name="Culley D."/>
            <person name="Daum C."/>
            <person name="Ezra D."/>
            <person name="Gonzalez J."/>
            <person name="Henrissat B."/>
            <person name="Kuo A."/>
            <person name="Liang C."/>
            <person name="Lipzen A."/>
            <person name="Lutzoni F."/>
            <person name="Magnuson J."/>
            <person name="Mondo S."/>
            <person name="Nolan M."/>
            <person name="Ohm R."/>
            <person name="Pangilinan J."/>
            <person name="Park H.-J."/>
            <person name="Ramirez L."/>
            <person name="Alfaro M."/>
            <person name="Sun H."/>
            <person name="Tritt A."/>
            <person name="Yoshinaga Y."/>
            <person name="Zwiers L.-H."/>
            <person name="Turgeon B."/>
            <person name="Goodwin S."/>
            <person name="Spatafora J."/>
            <person name="Crous P."/>
            <person name="Grigoriev I."/>
        </authorList>
    </citation>
    <scope>NUCLEOTIDE SEQUENCE</scope>
    <source>
        <strain evidence="5">CBS 260.36</strain>
    </source>
</reference>
<dbReference type="Gene3D" id="2.130.10.10">
    <property type="entry name" value="YVTN repeat-like/Quinoprotein amine dehydrogenase"/>
    <property type="match status" value="3"/>
</dbReference>
<dbReference type="GO" id="GO:0005737">
    <property type="term" value="C:cytoplasm"/>
    <property type="evidence" value="ECO:0007669"/>
    <property type="project" value="TreeGrafter"/>
</dbReference>
<organism evidence="5 6">
    <name type="scientific">Myriangium duriaei CBS 260.36</name>
    <dbReference type="NCBI Taxonomy" id="1168546"/>
    <lineage>
        <taxon>Eukaryota</taxon>
        <taxon>Fungi</taxon>
        <taxon>Dikarya</taxon>
        <taxon>Ascomycota</taxon>
        <taxon>Pezizomycotina</taxon>
        <taxon>Dothideomycetes</taxon>
        <taxon>Dothideomycetidae</taxon>
        <taxon>Myriangiales</taxon>
        <taxon>Myriangiaceae</taxon>
        <taxon>Myriangium</taxon>
    </lineage>
</organism>
<dbReference type="SUPFAM" id="SSF50978">
    <property type="entry name" value="WD40 repeat-like"/>
    <property type="match status" value="1"/>
</dbReference>
<dbReference type="OrthoDB" id="4869960at2759"/>
<evidence type="ECO:0000256" key="1">
    <source>
        <dbReference type="ARBA" id="ARBA00022574"/>
    </source>
</evidence>
<feature type="repeat" description="WD" evidence="3">
    <location>
        <begin position="60"/>
        <end position="101"/>
    </location>
</feature>
<dbReference type="Proteomes" id="UP000799439">
    <property type="component" value="Unassembled WGS sequence"/>
</dbReference>
<dbReference type="GO" id="GO:0045717">
    <property type="term" value="P:negative regulation of fatty acid biosynthetic process"/>
    <property type="evidence" value="ECO:0007669"/>
    <property type="project" value="TreeGrafter"/>
</dbReference>
<protein>
    <submittedName>
        <fullName evidence="5">WD40 repeat-like protein</fullName>
    </submittedName>
</protein>
<evidence type="ECO:0000313" key="5">
    <source>
        <dbReference type="EMBL" id="KAF2155884.1"/>
    </source>
</evidence>
<dbReference type="InterPro" id="IPR045151">
    <property type="entry name" value="DCAF8"/>
</dbReference>
<keyword evidence="6" id="KW-1185">Reference proteome</keyword>
<dbReference type="Pfam" id="PF00400">
    <property type="entry name" value="WD40"/>
    <property type="match status" value="4"/>
</dbReference>
<dbReference type="SMART" id="SM00320">
    <property type="entry name" value="WD40"/>
    <property type="match status" value="6"/>
</dbReference>
<evidence type="ECO:0000256" key="2">
    <source>
        <dbReference type="ARBA" id="ARBA00022737"/>
    </source>
</evidence>
<dbReference type="InterPro" id="IPR015943">
    <property type="entry name" value="WD40/YVTN_repeat-like_dom_sf"/>
</dbReference>
<dbReference type="PROSITE" id="PS50294">
    <property type="entry name" value="WD_REPEATS_REGION"/>
    <property type="match status" value="2"/>
</dbReference>
<dbReference type="PANTHER" id="PTHR15574">
    <property type="entry name" value="WD REPEAT DOMAIN-CONTAINING FAMILY"/>
    <property type="match status" value="1"/>
</dbReference>
<feature type="region of interest" description="Disordered" evidence="4">
    <location>
        <begin position="855"/>
        <end position="920"/>
    </location>
</feature>
<feature type="region of interest" description="Disordered" evidence="4">
    <location>
        <begin position="445"/>
        <end position="464"/>
    </location>
</feature>
<dbReference type="EMBL" id="ML996082">
    <property type="protein sequence ID" value="KAF2155884.1"/>
    <property type="molecule type" value="Genomic_DNA"/>
</dbReference>
<name>A0A9P4JBN1_9PEZI</name>
<dbReference type="PANTHER" id="PTHR15574:SF40">
    <property type="entry name" value="WD AND TETRATRICOPEPTIDE REPEATS PROTEIN 1"/>
    <property type="match status" value="1"/>
</dbReference>
<feature type="repeat" description="WD" evidence="3">
    <location>
        <begin position="109"/>
        <end position="152"/>
    </location>
</feature>
<gene>
    <name evidence="5" type="ORF">K461DRAFT_290861</name>
</gene>
<feature type="repeat" description="WD" evidence="3">
    <location>
        <begin position="188"/>
        <end position="229"/>
    </location>
</feature>
<feature type="region of interest" description="Disordered" evidence="4">
    <location>
        <begin position="372"/>
        <end position="433"/>
    </location>
</feature>
<dbReference type="AlphaFoldDB" id="A0A9P4JBN1"/>
<comment type="caution">
    <text evidence="5">The sequence shown here is derived from an EMBL/GenBank/DDBJ whole genome shotgun (WGS) entry which is preliminary data.</text>
</comment>
<evidence type="ECO:0000313" key="6">
    <source>
        <dbReference type="Proteomes" id="UP000799439"/>
    </source>
</evidence>
<feature type="region of interest" description="Disordered" evidence="4">
    <location>
        <begin position="1069"/>
        <end position="1092"/>
    </location>
</feature>
<proteinExistence type="predicted"/>
<evidence type="ECO:0000256" key="3">
    <source>
        <dbReference type="PROSITE-ProRule" id="PRU00221"/>
    </source>
</evidence>
<accession>A0A9P4JBN1</accession>
<keyword evidence="2" id="KW-0677">Repeat</keyword>
<dbReference type="PROSITE" id="PS50082">
    <property type="entry name" value="WD_REPEATS_2"/>
    <property type="match status" value="4"/>
</dbReference>
<dbReference type="InterPro" id="IPR036322">
    <property type="entry name" value="WD40_repeat_dom_sf"/>
</dbReference>
<dbReference type="GO" id="GO:0080008">
    <property type="term" value="C:Cul4-RING E3 ubiquitin ligase complex"/>
    <property type="evidence" value="ECO:0007669"/>
    <property type="project" value="TreeGrafter"/>
</dbReference>
<evidence type="ECO:0000256" key="4">
    <source>
        <dbReference type="SAM" id="MobiDB-lite"/>
    </source>
</evidence>
<feature type="compositionally biased region" description="Polar residues" evidence="4">
    <location>
        <begin position="380"/>
        <end position="393"/>
    </location>
</feature>
<feature type="compositionally biased region" description="Acidic residues" evidence="4">
    <location>
        <begin position="870"/>
        <end position="914"/>
    </location>
</feature>
<dbReference type="InterPro" id="IPR001680">
    <property type="entry name" value="WD40_rpt"/>
</dbReference>
<sequence>MAYSRSAGDKGSVVQRWAHSSLGRSLHDRECGGHQRHANGLRSIYGNSNWISDLDIVNELSGHSGCVNALSWSKSGRLLASGSDDKHVNVYRYQPDDASTQFSLATTVATGHTANIFSVKFMPHSNDRTLVSVAGDNEVRIFDLEHSGMSNAPSHAADMASHARQRRRGALYDGVRFLTDGNTNCRVYRSHGERVKRIVTESSPHLFLTCSEDGEVRQWDLRQPSSAYPAPRYGRRLEADSEGVPPPLISYKRYGLDLNTISCSPSQPHYIALGGAHLHCLLHDRRMIGRDRSLEEGRPGFHAEQTEVGMELMGQATRCVRKFAPNGQQRMRSSDSGHITACKISDTNPNEIVVSWSGDSIYSFDLVRSPGVGEDHKENQSIVSPSKSNQLISDTEKKRKRAGASSSPSREEEQRAGSRQKTEEAQTPNPESQEMALRVQYGNGQTEDIPIQPPSIGSGVSGDRTSIMRNDLQRAADDLARRMIRLRSVLFEPRSARPSSSKDVTGYASSFTTVLGFCASTLPEMKRIHSSWSYPVDPSLHELTVQRKLRADRETCIRFIQAAGVTARVLGGRLQSAASVNSSLAMFDKIHVLSTEGPDLDSREQFHFDFLKAVFLWLDSGVGALLAGFSVETAPSGKVRRFPVPPDAGTEAVDEILIPYLLSLAGNRPIPNVDCSRFEVDENQIVFISEHEAVRQFAEALKKPFADLSSGRDPSFDDQSVQDRSLAIRYWGLTVARGILKNCSDHLRSPRISLAFGGLGVLDSDSTSQEQQERERQQDIDVMHEDTNVAAGTVQLLSNEDPGHGADTTQASPVLVSELADALREEDVGTDLQPMDTSHDLTSSDVEEQMGAAGTTDVGLDHGRGHNGVSDDDDDETEDAGNSDDDEEGEEEEEEHDDDDDDDEEPEEDEDDEGVGGIPRRFYRSTFKRSGFRTKVEPHVPCAPHTRVYRGHCNVQTVKDVNFFGLNDEYVVSGSDDGNLFIWDRKTTKLVNILEGDGEVVNVIQGHPYEPLLAVSGIDDTIKIFSPDARARMAARLGSGVEAADASTFSSINWPSRAYGRRLPRRTSDAVALGSTAENGGSGTEQDSQKLEEDDEFIAPNGFPSRKRLHLEYQITSQNDSRRQNGAQEAFITIEDILAMFFRRAG</sequence>
<feature type="compositionally biased region" description="Basic and acidic residues" evidence="4">
    <location>
        <begin position="409"/>
        <end position="424"/>
    </location>
</feature>
<feature type="repeat" description="WD" evidence="3">
    <location>
        <begin position="967"/>
        <end position="993"/>
    </location>
</feature>